<organism evidence="2 3">
    <name type="scientific">Cercophora newfieldiana</name>
    <dbReference type="NCBI Taxonomy" id="92897"/>
    <lineage>
        <taxon>Eukaryota</taxon>
        <taxon>Fungi</taxon>
        <taxon>Dikarya</taxon>
        <taxon>Ascomycota</taxon>
        <taxon>Pezizomycotina</taxon>
        <taxon>Sordariomycetes</taxon>
        <taxon>Sordariomycetidae</taxon>
        <taxon>Sordariales</taxon>
        <taxon>Lasiosphaeriaceae</taxon>
        <taxon>Cercophora</taxon>
    </lineage>
</organism>
<keyword evidence="3" id="KW-1185">Reference proteome</keyword>
<feature type="region of interest" description="Disordered" evidence="1">
    <location>
        <begin position="117"/>
        <end position="154"/>
    </location>
</feature>
<dbReference type="EMBL" id="JAULSV010000001">
    <property type="protein sequence ID" value="KAK0657512.1"/>
    <property type="molecule type" value="Genomic_DNA"/>
</dbReference>
<gene>
    <name evidence="2" type="ORF">B0T16DRAFT_61873</name>
</gene>
<feature type="region of interest" description="Disordered" evidence="1">
    <location>
        <begin position="38"/>
        <end position="59"/>
    </location>
</feature>
<sequence length="154" mass="16829">MQLPSGSMEVCRSPKPVGAMFHFPSSCPVLQPMEIASSHKQQLEACPGPGNPEPFAKPRLELPWESLSQISPSELIEGPPHLSPPRRTTRHLRIFASLSTVGDPLFCVPGQAVQVRQAPETRQRTHRACPHQPKLVRPTSQAQVPAPLRPSSAT</sequence>
<name>A0AA39YRY9_9PEZI</name>
<dbReference type="AlphaFoldDB" id="A0AA39YRY9"/>
<evidence type="ECO:0000313" key="3">
    <source>
        <dbReference type="Proteomes" id="UP001174936"/>
    </source>
</evidence>
<evidence type="ECO:0000256" key="1">
    <source>
        <dbReference type="SAM" id="MobiDB-lite"/>
    </source>
</evidence>
<proteinExistence type="predicted"/>
<accession>A0AA39YRY9</accession>
<reference evidence="2" key="1">
    <citation type="submission" date="2023-06" db="EMBL/GenBank/DDBJ databases">
        <title>Genome-scale phylogeny and comparative genomics of the fungal order Sordariales.</title>
        <authorList>
            <consortium name="Lawrence Berkeley National Laboratory"/>
            <person name="Hensen N."/>
            <person name="Bonometti L."/>
            <person name="Westerberg I."/>
            <person name="Brannstrom I.O."/>
            <person name="Guillou S."/>
            <person name="Cros-Aarteil S."/>
            <person name="Calhoun S."/>
            <person name="Haridas S."/>
            <person name="Kuo A."/>
            <person name="Mondo S."/>
            <person name="Pangilinan J."/>
            <person name="Riley R."/>
            <person name="Labutti K."/>
            <person name="Andreopoulos B."/>
            <person name="Lipzen A."/>
            <person name="Chen C."/>
            <person name="Yanf M."/>
            <person name="Daum C."/>
            <person name="Ng V."/>
            <person name="Clum A."/>
            <person name="Steindorff A."/>
            <person name="Ohm R."/>
            <person name="Martin F."/>
            <person name="Silar P."/>
            <person name="Natvig D."/>
            <person name="Lalanne C."/>
            <person name="Gautier V."/>
            <person name="Ament-Velasquez S.L."/>
            <person name="Kruys A."/>
            <person name="Hutchinson M.I."/>
            <person name="Powell A.J."/>
            <person name="Barry K."/>
            <person name="Miller A.N."/>
            <person name="Grigoriev I.V."/>
            <person name="Debuchy R."/>
            <person name="Gladieux P."/>
            <person name="Thoren M.H."/>
            <person name="Johannesson H."/>
        </authorList>
    </citation>
    <scope>NUCLEOTIDE SEQUENCE</scope>
    <source>
        <strain evidence="2">SMH2532-1</strain>
    </source>
</reference>
<comment type="caution">
    <text evidence="2">The sequence shown here is derived from an EMBL/GenBank/DDBJ whole genome shotgun (WGS) entry which is preliminary data.</text>
</comment>
<dbReference type="Proteomes" id="UP001174936">
    <property type="component" value="Unassembled WGS sequence"/>
</dbReference>
<protein>
    <submittedName>
        <fullName evidence="2">Uncharacterized protein</fullName>
    </submittedName>
</protein>
<evidence type="ECO:0000313" key="2">
    <source>
        <dbReference type="EMBL" id="KAK0657512.1"/>
    </source>
</evidence>